<name>A0ABU2HAS3_9ACTN</name>
<dbReference type="EMBL" id="JAVLVT010000010">
    <property type="protein sequence ID" value="MDS1272422.1"/>
    <property type="molecule type" value="Genomic_DNA"/>
</dbReference>
<dbReference type="PANTHER" id="PTHR32015:SF1">
    <property type="entry name" value="LIPASE"/>
    <property type="match status" value="1"/>
</dbReference>
<proteinExistence type="predicted"/>
<dbReference type="InterPro" id="IPR029058">
    <property type="entry name" value="AB_hydrolase_fold"/>
</dbReference>
<dbReference type="GO" id="GO:0016787">
    <property type="term" value="F:hydrolase activity"/>
    <property type="evidence" value="ECO:0007669"/>
    <property type="project" value="UniProtKB-KW"/>
</dbReference>
<accession>A0ABU2HAS3</accession>
<dbReference type="PANTHER" id="PTHR32015">
    <property type="entry name" value="FASTING INDUCED LIPASE"/>
    <property type="match status" value="1"/>
</dbReference>
<comment type="caution">
    <text evidence="2">The sequence shown here is derived from an EMBL/GenBank/DDBJ whole genome shotgun (WGS) entry which is preliminary data.</text>
</comment>
<feature type="signal peptide" evidence="1">
    <location>
        <begin position="1"/>
        <end position="28"/>
    </location>
</feature>
<dbReference type="Proteomes" id="UP001250214">
    <property type="component" value="Unassembled WGS sequence"/>
</dbReference>
<dbReference type="Pfam" id="PF01674">
    <property type="entry name" value="Lipase_2"/>
    <property type="match status" value="1"/>
</dbReference>
<dbReference type="Gene3D" id="3.40.50.1820">
    <property type="entry name" value="alpha/beta hydrolase"/>
    <property type="match status" value="1"/>
</dbReference>
<protein>
    <submittedName>
        <fullName evidence="2">Alpha/beta hydrolase</fullName>
    </submittedName>
</protein>
<evidence type="ECO:0000313" key="3">
    <source>
        <dbReference type="Proteomes" id="UP001250214"/>
    </source>
</evidence>
<organism evidence="2 3">
    <name type="scientific">Lipingzhangella rawalii</name>
    <dbReference type="NCBI Taxonomy" id="2055835"/>
    <lineage>
        <taxon>Bacteria</taxon>
        <taxon>Bacillati</taxon>
        <taxon>Actinomycetota</taxon>
        <taxon>Actinomycetes</taxon>
        <taxon>Streptosporangiales</taxon>
        <taxon>Nocardiopsidaceae</taxon>
        <taxon>Lipingzhangella</taxon>
    </lineage>
</organism>
<keyword evidence="2" id="KW-0378">Hydrolase</keyword>
<evidence type="ECO:0000256" key="1">
    <source>
        <dbReference type="SAM" id="SignalP"/>
    </source>
</evidence>
<reference evidence="3" key="1">
    <citation type="submission" date="2023-07" db="EMBL/GenBank/DDBJ databases">
        <title>Novel species in the genus Lipingzhangella isolated from Sambhar Salt Lake.</title>
        <authorList>
            <person name="Jiya N."/>
            <person name="Kajale S."/>
            <person name="Sharma A."/>
        </authorList>
    </citation>
    <scope>NUCLEOTIDE SEQUENCE [LARGE SCALE GENOMIC DNA]</scope>
    <source>
        <strain evidence="3">LS1_29</strain>
    </source>
</reference>
<keyword evidence="3" id="KW-1185">Reference proteome</keyword>
<dbReference type="SUPFAM" id="SSF53474">
    <property type="entry name" value="alpha/beta-Hydrolases"/>
    <property type="match status" value="1"/>
</dbReference>
<gene>
    <name evidence="2" type="ORF">RIF23_19210</name>
</gene>
<sequence>MPRLPLYTCAVTAAALLLPLAAAPAAQAQDPDPVVFVHGFLGKGDQWSAMIEEFEDRGHPEERLHTFEYDSLRSNMTIASQLSNFVDDILADTDASQVDMVTHSMGGLSSRWYLKELDGADNVGDWVSLGGPNNGTSVAGYCSVLITPCQEMKAGSDFLNQLNADDPTPGNVAYTTFRSPCDLVISPVDSTVLDGADNRQTSCLGHIGMMSDDDVVTEVYDTVAGR</sequence>
<dbReference type="InterPro" id="IPR002918">
    <property type="entry name" value="Lipase_EstA/Esterase_EstB"/>
</dbReference>
<evidence type="ECO:0000313" key="2">
    <source>
        <dbReference type="EMBL" id="MDS1272422.1"/>
    </source>
</evidence>
<keyword evidence="1" id="KW-0732">Signal</keyword>
<feature type="chain" id="PRO_5046550401" evidence="1">
    <location>
        <begin position="29"/>
        <end position="226"/>
    </location>
</feature>
<dbReference type="RefSeq" id="WP_310913986.1">
    <property type="nucleotide sequence ID" value="NZ_JAVLVT010000010.1"/>
</dbReference>